<feature type="region of interest" description="Disordered" evidence="1">
    <location>
        <begin position="450"/>
        <end position="473"/>
    </location>
</feature>
<keyword evidence="2" id="KW-0812">Transmembrane</keyword>
<dbReference type="RefSeq" id="XP_005716044.1">
    <property type="nucleotide sequence ID" value="XM_005715987.1"/>
</dbReference>
<proteinExistence type="predicted"/>
<keyword evidence="4" id="KW-1185">Reference proteome</keyword>
<keyword evidence="2" id="KW-1133">Transmembrane helix</keyword>
<feature type="transmembrane region" description="Helical" evidence="2">
    <location>
        <begin position="257"/>
        <end position="277"/>
    </location>
</feature>
<organism evidence="3 4">
    <name type="scientific">Chondrus crispus</name>
    <name type="common">Carrageen Irish moss</name>
    <name type="synonym">Polymorpha crispa</name>
    <dbReference type="NCBI Taxonomy" id="2769"/>
    <lineage>
        <taxon>Eukaryota</taxon>
        <taxon>Rhodophyta</taxon>
        <taxon>Florideophyceae</taxon>
        <taxon>Rhodymeniophycidae</taxon>
        <taxon>Gigartinales</taxon>
        <taxon>Gigartinaceae</taxon>
        <taxon>Chondrus</taxon>
    </lineage>
</organism>
<dbReference type="EMBL" id="HG001766">
    <property type="protein sequence ID" value="CDF36225.1"/>
    <property type="molecule type" value="Genomic_DNA"/>
</dbReference>
<dbReference type="Gramene" id="CDF36225">
    <property type="protein sequence ID" value="CDF36225"/>
    <property type="gene ID" value="CHC_T00004614001"/>
</dbReference>
<evidence type="ECO:0000313" key="3">
    <source>
        <dbReference type="EMBL" id="CDF36225.1"/>
    </source>
</evidence>
<dbReference type="AlphaFoldDB" id="R7QFM6"/>
<feature type="transmembrane region" description="Helical" evidence="2">
    <location>
        <begin position="50"/>
        <end position="73"/>
    </location>
</feature>
<evidence type="ECO:0000256" key="1">
    <source>
        <dbReference type="SAM" id="MobiDB-lite"/>
    </source>
</evidence>
<reference evidence="4" key="1">
    <citation type="journal article" date="2013" name="Proc. Natl. Acad. Sci. U.S.A.">
        <title>Genome structure and metabolic features in the red seaweed Chondrus crispus shed light on evolution of the Archaeplastida.</title>
        <authorList>
            <person name="Collen J."/>
            <person name="Porcel B."/>
            <person name="Carre W."/>
            <person name="Ball S.G."/>
            <person name="Chaparro C."/>
            <person name="Tonon T."/>
            <person name="Barbeyron T."/>
            <person name="Michel G."/>
            <person name="Noel B."/>
            <person name="Valentin K."/>
            <person name="Elias M."/>
            <person name="Artiguenave F."/>
            <person name="Arun A."/>
            <person name="Aury J.M."/>
            <person name="Barbosa-Neto J.F."/>
            <person name="Bothwell J.H."/>
            <person name="Bouget F.Y."/>
            <person name="Brillet L."/>
            <person name="Cabello-Hurtado F."/>
            <person name="Capella-Gutierrez S."/>
            <person name="Charrier B."/>
            <person name="Cladiere L."/>
            <person name="Cock J.M."/>
            <person name="Coelho S.M."/>
            <person name="Colleoni C."/>
            <person name="Czjzek M."/>
            <person name="Da Silva C."/>
            <person name="Delage L."/>
            <person name="Denoeud F."/>
            <person name="Deschamps P."/>
            <person name="Dittami S.M."/>
            <person name="Gabaldon T."/>
            <person name="Gachon C.M."/>
            <person name="Groisillier A."/>
            <person name="Herve C."/>
            <person name="Jabbari K."/>
            <person name="Katinka M."/>
            <person name="Kloareg B."/>
            <person name="Kowalczyk N."/>
            <person name="Labadie K."/>
            <person name="Leblanc C."/>
            <person name="Lopez P.J."/>
            <person name="McLachlan D.H."/>
            <person name="Meslet-Cladiere L."/>
            <person name="Moustafa A."/>
            <person name="Nehr Z."/>
            <person name="Nyvall Collen P."/>
            <person name="Panaud O."/>
            <person name="Partensky F."/>
            <person name="Poulain J."/>
            <person name="Rensing S.A."/>
            <person name="Rousvoal S."/>
            <person name="Samson G."/>
            <person name="Symeonidi A."/>
            <person name="Weissenbach J."/>
            <person name="Zambounis A."/>
            <person name="Wincker P."/>
            <person name="Boyen C."/>
        </authorList>
    </citation>
    <scope>NUCLEOTIDE SEQUENCE [LARGE SCALE GENOMIC DNA]</scope>
    <source>
        <strain evidence="4">cv. Stackhouse</strain>
    </source>
</reference>
<protein>
    <submittedName>
        <fullName evidence="3">Uncharacterized protein</fullName>
    </submittedName>
</protein>
<dbReference type="GeneID" id="17323757"/>
<accession>R7QFM6</accession>
<feature type="transmembrane region" description="Helical" evidence="2">
    <location>
        <begin position="94"/>
        <end position="115"/>
    </location>
</feature>
<evidence type="ECO:0000313" key="4">
    <source>
        <dbReference type="Proteomes" id="UP000012073"/>
    </source>
</evidence>
<dbReference type="Proteomes" id="UP000012073">
    <property type="component" value="Unassembled WGS sequence"/>
</dbReference>
<gene>
    <name evidence="3" type="ORF">CHC_T00004614001</name>
</gene>
<sequence>MASVQPEADFLLPIAPSSAVSFFRSTPRWPGAARAFDFTTDYVARNALTALIPAFFAVFLVLLYLVLLTIRYTCKESSVDARLLTPPRTRRATLLALLVSVALTFVIFLFIALGISSVTAANFAFRDALDVISGLVADVSRVGYAFVDVAVDVQNRLLSFSAAAQEDTPLTAALPDQYLPALRAVPEYITSVYPDLGPLTDSIEVLLEDITDVLKATRKAIALASGVLVAICLLLLLAPVLLLLLDSMPLGKRSRPWRVFVHILILIFPPFLAWTMVGITSAVGAVLSDVCVMFNDYRQVLSGTLAAADIPENALINAGATCPTTVDATRVAEQMNGTIESILQSPFATQSVKIILDIAPQKLADTAAWSRDEITAYLNCSRLIEFSGQIEFIACGAEGKSAIEANYDLFVSFLGMALVLSLALFLSLVGLRVTWSLFVWQGGNFPPFSQAPQHPSAERYAPPPKSDMTVEAS</sequence>
<dbReference type="OMA" id="YENDAYD"/>
<dbReference type="KEGG" id="ccp:CHC_T00004614001"/>
<evidence type="ECO:0000256" key="2">
    <source>
        <dbReference type="SAM" id="Phobius"/>
    </source>
</evidence>
<feature type="transmembrane region" description="Helical" evidence="2">
    <location>
        <begin position="221"/>
        <end position="245"/>
    </location>
</feature>
<keyword evidence="2" id="KW-0472">Membrane</keyword>
<name>R7QFM6_CHOCR</name>
<feature type="transmembrane region" description="Helical" evidence="2">
    <location>
        <begin position="409"/>
        <end position="431"/>
    </location>
</feature>